<gene>
    <name evidence="2" type="ORF">DZC52_03405</name>
</gene>
<keyword evidence="1" id="KW-1133">Transmembrane helix</keyword>
<proteinExistence type="predicted"/>
<evidence type="ECO:0000313" key="2">
    <source>
        <dbReference type="EMBL" id="RFF31845.1"/>
    </source>
</evidence>
<sequence>MSSNKIAGIILIVVGAGLLYFGLQSAGSFVGEMQEAVTGRYSDETMFYLIGGGVSLVVGIVMLTRRGRR</sequence>
<reference evidence="2 3" key="1">
    <citation type="submission" date="2018-08" db="EMBL/GenBank/DDBJ databases">
        <title>Wenzhouxiangella salilacus sp. nov., a novel bacterium isolated from a saline lake in Xinjiang Province, China.</title>
        <authorList>
            <person name="Han S."/>
        </authorList>
    </citation>
    <scope>NUCLEOTIDE SEQUENCE [LARGE SCALE GENOMIC DNA]</scope>
    <source>
        <strain evidence="2 3">XDB06</strain>
    </source>
</reference>
<dbReference type="InterPro" id="IPR021521">
    <property type="entry name" value="DUF3185"/>
</dbReference>
<organism evidence="2 3">
    <name type="scientific">Wenzhouxiangella sediminis</name>
    <dbReference type="NCBI Taxonomy" id="1792836"/>
    <lineage>
        <taxon>Bacteria</taxon>
        <taxon>Pseudomonadati</taxon>
        <taxon>Pseudomonadota</taxon>
        <taxon>Gammaproteobacteria</taxon>
        <taxon>Chromatiales</taxon>
        <taxon>Wenzhouxiangellaceae</taxon>
        <taxon>Wenzhouxiangella</taxon>
    </lineage>
</organism>
<name>A0A3E1KB91_9GAMM</name>
<evidence type="ECO:0000256" key="1">
    <source>
        <dbReference type="SAM" id="Phobius"/>
    </source>
</evidence>
<comment type="caution">
    <text evidence="2">The sequence shown here is derived from an EMBL/GenBank/DDBJ whole genome shotgun (WGS) entry which is preliminary data.</text>
</comment>
<dbReference type="AlphaFoldDB" id="A0A3E1KB91"/>
<dbReference type="EMBL" id="QUZK01000015">
    <property type="protein sequence ID" value="RFF31845.1"/>
    <property type="molecule type" value="Genomic_DNA"/>
</dbReference>
<dbReference type="Pfam" id="PF11381">
    <property type="entry name" value="DUF3185"/>
    <property type="match status" value="1"/>
</dbReference>
<dbReference type="Proteomes" id="UP000260351">
    <property type="component" value="Unassembled WGS sequence"/>
</dbReference>
<accession>A0A3E1KB91</accession>
<keyword evidence="3" id="KW-1185">Reference proteome</keyword>
<evidence type="ECO:0000313" key="3">
    <source>
        <dbReference type="Proteomes" id="UP000260351"/>
    </source>
</evidence>
<keyword evidence="1" id="KW-0812">Transmembrane</keyword>
<keyword evidence="1" id="KW-0472">Membrane</keyword>
<dbReference type="RefSeq" id="WP_116649727.1">
    <property type="nucleotide sequence ID" value="NZ_QUZK01000015.1"/>
</dbReference>
<protein>
    <submittedName>
        <fullName evidence="2">DUF3185 family protein</fullName>
    </submittedName>
</protein>
<feature type="transmembrane region" description="Helical" evidence="1">
    <location>
        <begin position="46"/>
        <end position="64"/>
    </location>
</feature>
<feature type="transmembrane region" description="Helical" evidence="1">
    <location>
        <begin position="7"/>
        <end position="26"/>
    </location>
</feature>